<gene>
    <name evidence="6" type="ORF">HK103_005413</name>
</gene>
<accession>A0AAD5UR59</accession>
<dbReference type="Proteomes" id="UP001210925">
    <property type="component" value="Unassembled WGS sequence"/>
</dbReference>
<evidence type="ECO:0000256" key="3">
    <source>
        <dbReference type="ARBA" id="ARBA00022737"/>
    </source>
</evidence>
<dbReference type="AlphaFoldDB" id="A0AAD5UR59"/>
<keyword evidence="3" id="KW-0677">Repeat</keyword>
<keyword evidence="7" id="KW-1185">Reference proteome</keyword>
<dbReference type="InterPro" id="IPR051476">
    <property type="entry name" value="Bac_ResReg_Asp_Phosphatase"/>
</dbReference>
<organism evidence="6 7">
    <name type="scientific">Boothiomyces macroporosus</name>
    <dbReference type="NCBI Taxonomy" id="261099"/>
    <lineage>
        <taxon>Eukaryota</taxon>
        <taxon>Fungi</taxon>
        <taxon>Fungi incertae sedis</taxon>
        <taxon>Chytridiomycota</taxon>
        <taxon>Chytridiomycota incertae sedis</taxon>
        <taxon>Chytridiomycetes</taxon>
        <taxon>Rhizophydiales</taxon>
        <taxon>Terramycetaceae</taxon>
        <taxon>Boothiomyces</taxon>
    </lineage>
</organism>
<evidence type="ECO:0000313" key="7">
    <source>
        <dbReference type="Proteomes" id="UP001210925"/>
    </source>
</evidence>
<dbReference type="EMBL" id="JADGKB010000005">
    <property type="protein sequence ID" value="KAJ3261575.1"/>
    <property type="molecule type" value="Genomic_DNA"/>
</dbReference>
<dbReference type="PANTHER" id="PTHR46630:SF1">
    <property type="entry name" value="TETRATRICOPEPTIDE REPEAT PROTEIN 29"/>
    <property type="match status" value="1"/>
</dbReference>
<evidence type="ECO:0000256" key="4">
    <source>
        <dbReference type="ARBA" id="ARBA00022803"/>
    </source>
</evidence>
<keyword evidence="2" id="KW-0963">Cytoplasm</keyword>
<dbReference type="GO" id="GO:0005929">
    <property type="term" value="C:cilium"/>
    <property type="evidence" value="ECO:0007669"/>
    <property type="project" value="TreeGrafter"/>
</dbReference>
<protein>
    <recommendedName>
        <fullName evidence="5">Tetratricopeptide repeat protein 29</fullName>
    </recommendedName>
</protein>
<dbReference type="GO" id="GO:0005737">
    <property type="term" value="C:cytoplasm"/>
    <property type="evidence" value="ECO:0007669"/>
    <property type="project" value="UniProtKB-SubCell"/>
</dbReference>
<comment type="caution">
    <text evidence="6">The sequence shown here is derived from an EMBL/GenBank/DDBJ whole genome shotgun (WGS) entry which is preliminary data.</text>
</comment>
<evidence type="ECO:0000313" key="6">
    <source>
        <dbReference type="EMBL" id="KAJ3261575.1"/>
    </source>
</evidence>
<reference evidence="6" key="1">
    <citation type="submission" date="2020-05" db="EMBL/GenBank/DDBJ databases">
        <title>Phylogenomic resolution of chytrid fungi.</title>
        <authorList>
            <person name="Stajich J.E."/>
            <person name="Amses K."/>
            <person name="Simmons R."/>
            <person name="Seto K."/>
            <person name="Myers J."/>
            <person name="Bonds A."/>
            <person name="Quandt C.A."/>
            <person name="Barry K."/>
            <person name="Liu P."/>
            <person name="Grigoriev I."/>
            <person name="Longcore J.E."/>
            <person name="James T.Y."/>
        </authorList>
    </citation>
    <scope>NUCLEOTIDE SEQUENCE</scope>
    <source>
        <strain evidence="6">PLAUS21</strain>
    </source>
</reference>
<evidence type="ECO:0000256" key="5">
    <source>
        <dbReference type="ARBA" id="ARBA00040665"/>
    </source>
</evidence>
<keyword evidence="4" id="KW-0802">TPR repeat</keyword>
<dbReference type="PANTHER" id="PTHR46630">
    <property type="entry name" value="TETRATRICOPEPTIDE REPEAT PROTEIN 29"/>
    <property type="match status" value="1"/>
</dbReference>
<dbReference type="GO" id="GO:0003341">
    <property type="term" value="P:cilium movement"/>
    <property type="evidence" value="ECO:0007669"/>
    <property type="project" value="TreeGrafter"/>
</dbReference>
<sequence>MKFDNSTGDPNMYNNLLFRLGRASITNSRLNKKDHAISYLEVFIESQTDPNQKEAEAKACKQLGMLYSKIEKYDLSANYFDRHYQLVKTLPPSKNLLIESSMVQLGIAKANSKMQFFFETVADPKGTLAIVKFKEDSSFGDYLPPAHRVTIQ</sequence>
<dbReference type="InterPro" id="IPR011990">
    <property type="entry name" value="TPR-like_helical_dom_sf"/>
</dbReference>
<evidence type="ECO:0000256" key="2">
    <source>
        <dbReference type="ARBA" id="ARBA00022490"/>
    </source>
</evidence>
<evidence type="ECO:0000256" key="1">
    <source>
        <dbReference type="ARBA" id="ARBA00004496"/>
    </source>
</evidence>
<proteinExistence type="predicted"/>
<name>A0AAD5UR59_9FUNG</name>
<dbReference type="Gene3D" id="1.25.40.10">
    <property type="entry name" value="Tetratricopeptide repeat domain"/>
    <property type="match status" value="1"/>
</dbReference>
<dbReference type="SUPFAM" id="SSF48452">
    <property type="entry name" value="TPR-like"/>
    <property type="match status" value="1"/>
</dbReference>
<comment type="subcellular location">
    <subcellularLocation>
        <location evidence="1">Cytoplasm</location>
    </subcellularLocation>
</comment>